<dbReference type="EMBL" id="SRLE01000006">
    <property type="protein sequence ID" value="TGD74037.1"/>
    <property type="molecule type" value="Genomic_DNA"/>
</dbReference>
<dbReference type="PROSITE" id="PS51257">
    <property type="entry name" value="PROKAR_LIPOPROTEIN"/>
    <property type="match status" value="1"/>
</dbReference>
<comment type="catalytic activity">
    <reaction evidence="9 10">
        <text>(R)-pantoate + NADP(+) = 2-dehydropantoate + NADPH + H(+)</text>
        <dbReference type="Rhea" id="RHEA:16233"/>
        <dbReference type="ChEBI" id="CHEBI:11561"/>
        <dbReference type="ChEBI" id="CHEBI:15378"/>
        <dbReference type="ChEBI" id="CHEBI:15980"/>
        <dbReference type="ChEBI" id="CHEBI:57783"/>
        <dbReference type="ChEBI" id="CHEBI:58349"/>
        <dbReference type="EC" id="1.1.1.169"/>
    </reaction>
</comment>
<dbReference type="InterPro" id="IPR050838">
    <property type="entry name" value="Ketopantoate_reductase"/>
</dbReference>
<evidence type="ECO:0000256" key="3">
    <source>
        <dbReference type="ARBA" id="ARBA00013014"/>
    </source>
</evidence>
<accession>A0A4Z0M3L6</accession>
<keyword evidence="6 10" id="KW-0521">NADP</keyword>
<dbReference type="Pfam" id="PF02558">
    <property type="entry name" value="ApbA"/>
    <property type="match status" value="1"/>
</dbReference>
<evidence type="ECO:0000256" key="5">
    <source>
        <dbReference type="ARBA" id="ARBA00022655"/>
    </source>
</evidence>
<proteinExistence type="inferred from homology"/>
<organism evidence="13 14">
    <name type="scientific">Mangrovimicrobium sediminis</name>
    <dbReference type="NCBI Taxonomy" id="2562682"/>
    <lineage>
        <taxon>Bacteria</taxon>
        <taxon>Pseudomonadati</taxon>
        <taxon>Pseudomonadota</taxon>
        <taxon>Gammaproteobacteria</taxon>
        <taxon>Cellvibrionales</taxon>
        <taxon>Halieaceae</taxon>
        <taxon>Mangrovimicrobium</taxon>
    </lineage>
</organism>
<evidence type="ECO:0000259" key="11">
    <source>
        <dbReference type="Pfam" id="PF02558"/>
    </source>
</evidence>
<dbReference type="NCBIfam" id="TIGR00745">
    <property type="entry name" value="apbA_panE"/>
    <property type="match status" value="1"/>
</dbReference>
<comment type="function">
    <text evidence="10">Catalyzes the NADPH-dependent reduction of ketopantoate into pantoic acid.</text>
</comment>
<dbReference type="Pfam" id="PF08546">
    <property type="entry name" value="ApbA_C"/>
    <property type="match status" value="1"/>
</dbReference>
<evidence type="ECO:0000256" key="7">
    <source>
        <dbReference type="ARBA" id="ARBA00023002"/>
    </source>
</evidence>
<reference evidence="13 14" key="1">
    <citation type="submission" date="2019-04" db="EMBL/GenBank/DDBJ databases">
        <title>Taxonomy of novel Haliea sp. from mangrove soil of West Coast of India.</title>
        <authorList>
            <person name="Verma A."/>
            <person name="Kumar P."/>
            <person name="Krishnamurthi S."/>
        </authorList>
    </citation>
    <scope>NUCLEOTIDE SEQUENCE [LARGE SCALE GENOMIC DNA]</scope>
    <source>
        <strain evidence="13 14">SAOS-164</strain>
    </source>
</reference>
<name>A0A4Z0M3L6_9GAMM</name>
<dbReference type="InterPro" id="IPR013332">
    <property type="entry name" value="KPR_N"/>
</dbReference>
<dbReference type="InterPro" id="IPR036291">
    <property type="entry name" value="NAD(P)-bd_dom_sf"/>
</dbReference>
<feature type="domain" description="Ketopantoate reductase C-terminal" evidence="12">
    <location>
        <begin position="174"/>
        <end position="294"/>
    </location>
</feature>
<keyword evidence="5 10" id="KW-0566">Pantothenate biosynthesis</keyword>
<evidence type="ECO:0000256" key="1">
    <source>
        <dbReference type="ARBA" id="ARBA00004994"/>
    </source>
</evidence>
<keyword evidence="14" id="KW-1185">Reference proteome</keyword>
<dbReference type="GO" id="GO:0005737">
    <property type="term" value="C:cytoplasm"/>
    <property type="evidence" value="ECO:0007669"/>
    <property type="project" value="TreeGrafter"/>
</dbReference>
<dbReference type="InterPro" id="IPR008927">
    <property type="entry name" value="6-PGluconate_DH-like_C_sf"/>
</dbReference>
<evidence type="ECO:0000256" key="9">
    <source>
        <dbReference type="ARBA" id="ARBA00048793"/>
    </source>
</evidence>
<evidence type="ECO:0000259" key="12">
    <source>
        <dbReference type="Pfam" id="PF08546"/>
    </source>
</evidence>
<keyword evidence="7 10" id="KW-0560">Oxidoreductase</keyword>
<protein>
    <recommendedName>
        <fullName evidence="4 10">2-dehydropantoate 2-reductase</fullName>
        <ecNumber evidence="3 10">1.1.1.169</ecNumber>
    </recommendedName>
    <alternativeName>
        <fullName evidence="8 10">Ketopantoate reductase</fullName>
    </alternativeName>
</protein>
<dbReference type="AlphaFoldDB" id="A0A4Z0M3L6"/>
<dbReference type="InterPro" id="IPR013328">
    <property type="entry name" value="6PGD_dom2"/>
</dbReference>
<dbReference type="Gene3D" id="3.40.50.720">
    <property type="entry name" value="NAD(P)-binding Rossmann-like Domain"/>
    <property type="match status" value="1"/>
</dbReference>
<dbReference type="GO" id="GO:0008677">
    <property type="term" value="F:2-dehydropantoate 2-reductase activity"/>
    <property type="evidence" value="ECO:0007669"/>
    <property type="project" value="UniProtKB-EC"/>
</dbReference>
<dbReference type="EC" id="1.1.1.169" evidence="3 10"/>
<dbReference type="SUPFAM" id="SSF51735">
    <property type="entry name" value="NAD(P)-binding Rossmann-fold domains"/>
    <property type="match status" value="1"/>
</dbReference>
<dbReference type="Gene3D" id="1.10.1040.10">
    <property type="entry name" value="N-(1-d-carboxylethyl)-l-norvaline Dehydrogenase, domain 2"/>
    <property type="match status" value="1"/>
</dbReference>
<comment type="pathway">
    <text evidence="1 10">Cofactor biosynthesis; (R)-pantothenate biosynthesis; (R)-pantoate from 3-methyl-2-oxobutanoate: step 2/2.</text>
</comment>
<dbReference type="PANTHER" id="PTHR43765:SF2">
    <property type="entry name" value="2-DEHYDROPANTOATE 2-REDUCTASE"/>
    <property type="match status" value="1"/>
</dbReference>
<evidence type="ECO:0000256" key="10">
    <source>
        <dbReference type="RuleBase" id="RU362068"/>
    </source>
</evidence>
<comment type="caution">
    <text evidence="13">The sequence shown here is derived from an EMBL/GenBank/DDBJ whole genome shotgun (WGS) entry which is preliminary data.</text>
</comment>
<dbReference type="Proteomes" id="UP000298050">
    <property type="component" value="Unassembled WGS sequence"/>
</dbReference>
<evidence type="ECO:0000313" key="13">
    <source>
        <dbReference type="EMBL" id="TGD74037.1"/>
    </source>
</evidence>
<evidence type="ECO:0000256" key="6">
    <source>
        <dbReference type="ARBA" id="ARBA00022857"/>
    </source>
</evidence>
<evidence type="ECO:0000313" key="14">
    <source>
        <dbReference type="Proteomes" id="UP000298050"/>
    </source>
</evidence>
<dbReference type="SUPFAM" id="SSF48179">
    <property type="entry name" value="6-phosphogluconate dehydrogenase C-terminal domain-like"/>
    <property type="match status" value="1"/>
</dbReference>
<dbReference type="RefSeq" id="WP_135442507.1">
    <property type="nucleotide sequence ID" value="NZ_SRLE01000006.1"/>
</dbReference>
<comment type="similarity">
    <text evidence="2 10">Belongs to the ketopantoate reductase family.</text>
</comment>
<dbReference type="GO" id="GO:0050661">
    <property type="term" value="F:NADP binding"/>
    <property type="evidence" value="ECO:0007669"/>
    <property type="project" value="TreeGrafter"/>
</dbReference>
<dbReference type="GO" id="GO:0015940">
    <property type="term" value="P:pantothenate biosynthetic process"/>
    <property type="evidence" value="ECO:0007669"/>
    <property type="project" value="UniProtKB-UniPathway"/>
</dbReference>
<dbReference type="InterPro" id="IPR003710">
    <property type="entry name" value="ApbA"/>
</dbReference>
<dbReference type="PANTHER" id="PTHR43765">
    <property type="entry name" value="2-DEHYDROPANTOATE 2-REDUCTASE-RELATED"/>
    <property type="match status" value="1"/>
</dbReference>
<dbReference type="UniPathway" id="UPA00028">
    <property type="reaction ID" value="UER00004"/>
</dbReference>
<gene>
    <name evidence="13" type="ORF">E4634_07820</name>
</gene>
<sequence length="301" mass="32088">MSGRHWHILGAGAMGCLFARMLQGTGCEVTLLFREKPTDATGTIVVEEGESIVEVPVALSANADSGAIDYLVVCTKAYEIAGAIGQVAHRINGKTQIVIAANGMGYLEDAQRASGEATLFCCTTTEGAYRTAPLHVRHAGRGRTLLGKPGGGEAPLWMEDWTNSPLAAQWEGAIEAALWHKLAINCAINPLTAVHRCLNGELADRPVLRQQVDALCAEIAGISRAAGFHKTAHNIHTDALLVIASTAQNRSSMLQDTLAGRRTEIDYITGHLLAVAAAWGVDAPRHEDLYRRVLAISNVPV</sequence>
<dbReference type="InterPro" id="IPR013752">
    <property type="entry name" value="KPA_reductase"/>
</dbReference>
<evidence type="ECO:0000256" key="2">
    <source>
        <dbReference type="ARBA" id="ARBA00007870"/>
    </source>
</evidence>
<evidence type="ECO:0000256" key="8">
    <source>
        <dbReference type="ARBA" id="ARBA00032024"/>
    </source>
</evidence>
<evidence type="ECO:0000256" key="4">
    <source>
        <dbReference type="ARBA" id="ARBA00019465"/>
    </source>
</evidence>
<dbReference type="OrthoDB" id="6530772at2"/>
<feature type="domain" description="Ketopantoate reductase N-terminal" evidence="11">
    <location>
        <begin position="6"/>
        <end position="148"/>
    </location>
</feature>